<dbReference type="EMBL" id="CAUYUJ010001847">
    <property type="protein sequence ID" value="CAK0797928.1"/>
    <property type="molecule type" value="Genomic_DNA"/>
</dbReference>
<feature type="region of interest" description="Disordered" evidence="1">
    <location>
        <begin position="209"/>
        <end position="261"/>
    </location>
</feature>
<name>A0ABN9Q406_9DINO</name>
<keyword evidence="3" id="KW-1185">Reference proteome</keyword>
<evidence type="ECO:0000256" key="1">
    <source>
        <dbReference type="SAM" id="MobiDB-lite"/>
    </source>
</evidence>
<feature type="region of interest" description="Disordered" evidence="1">
    <location>
        <begin position="35"/>
        <end position="59"/>
    </location>
</feature>
<feature type="non-terminal residue" evidence="2">
    <location>
        <position position="1"/>
    </location>
</feature>
<reference evidence="2" key="1">
    <citation type="submission" date="2023-10" db="EMBL/GenBank/DDBJ databases">
        <authorList>
            <person name="Chen Y."/>
            <person name="Shah S."/>
            <person name="Dougan E. K."/>
            <person name="Thang M."/>
            <person name="Chan C."/>
        </authorList>
    </citation>
    <scope>NUCLEOTIDE SEQUENCE [LARGE SCALE GENOMIC DNA]</scope>
</reference>
<organism evidence="2 3">
    <name type="scientific">Prorocentrum cordatum</name>
    <dbReference type="NCBI Taxonomy" id="2364126"/>
    <lineage>
        <taxon>Eukaryota</taxon>
        <taxon>Sar</taxon>
        <taxon>Alveolata</taxon>
        <taxon>Dinophyceae</taxon>
        <taxon>Prorocentrales</taxon>
        <taxon>Prorocentraceae</taxon>
        <taxon>Prorocentrum</taxon>
    </lineage>
</organism>
<feature type="compositionally biased region" description="Basic and acidic residues" evidence="1">
    <location>
        <begin position="88"/>
        <end position="98"/>
    </location>
</feature>
<proteinExistence type="predicted"/>
<accession>A0ABN9Q406</accession>
<evidence type="ECO:0000313" key="3">
    <source>
        <dbReference type="Proteomes" id="UP001189429"/>
    </source>
</evidence>
<feature type="region of interest" description="Disordered" evidence="1">
    <location>
        <begin position="77"/>
        <end position="117"/>
    </location>
</feature>
<feature type="compositionally biased region" description="Gly residues" evidence="1">
    <location>
        <begin position="209"/>
        <end position="229"/>
    </location>
</feature>
<dbReference type="Proteomes" id="UP001189429">
    <property type="component" value="Unassembled WGS sequence"/>
</dbReference>
<sequence>SHRQYHEPCPHCKYRWSFKNDDLCHQCAGPLVAKPAADRSPRGQCAPSPPAILQPPFRDAGADSPFNPTPAEAAYISKGRGKANAAEASKRPWVDRNGWHPRGGSSPTPPTKATHEPADAPAALLGKLEAPLSEGLAVVDGRAFCAEGLEFGPAGLRERGRARSSLAAGVRAGVAEEAKGVFLRAQADRRRGASNGGVGDAAVDAAAMPGGGSTPGVSGAGAGCEGGGAASSAQAAAPPTERPGDLRAGAGQKAQGAAKAV</sequence>
<comment type="caution">
    <text evidence="2">The sequence shown here is derived from an EMBL/GenBank/DDBJ whole genome shotgun (WGS) entry which is preliminary data.</text>
</comment>
<feature type="compositionally biased region" description="Low complexity" evidence="1">
    <location>
        <begin position="248"/>
        <end position="261"/>
    </location>
</feature>
<protein>
    <submittedName>
        <fullName evidence="2">Uncharacterized protein</fullName>
    </submittedName>
</protein>
<evidence type="ECO:0000313" key="2">
    <source>
        <dbReference type="EMBL" id="CAK0797928.1"/>
    </source>
</evidence>
<gene>
    <name evidence="2" type="ORF">PCOR1329_LOCUS6858</name>
</gene>